<dbReference type="InterPro" id="IPR014719">
    <property type="entry name" value="Ribosomal_bL12_C/ClpS-like"/>
</dbReference>
<dbReference type="Proteomes" id="UP000661607">
    <property type="component" value="Unassembled WGS sequence"/>
</dbReference>
<accession>A0ABR9KDC7</accession>
<name>A0ABR9KDC7_9ACTN</name>
<proteinExistence type="predicted"/>
<dbReference type="EMBL" id="JADBEF010000001">
    <property type="protein sequence ID" value="MBE1559723.1"/>
    <property type="molecule type" value="Genomic_DNA"/>
</dbReference>
<dbReference type="Gene3D" id="3.30.1390.10">
    <property type="match status" value="1"/>
</dbReference>
<keyword evidence="2" id="KW-1185">Reference proteome</keyword>
<organism evidence="1 2">
    <name type="scientific">Nonomuraea africana</name>
    <dbReference type="NCBI Taxonomy" id="46171"/>
    <lineage>
        <taxon>Bacteria</taxon>
        <taxon>Bacillati</taxon>
        <taxon>Actinomycetota</taxon>
        <taxon>Actinomycetes</taxon>
        <taxon>Streptosporangiales</taxon>
        <taxon>Streptosporangiaceae</taxon>
        <taxon>Nonomuraea</taxon>
    </lineage>
</organism>
<reference evidence="1 2" key="1">
    <citation type="submission" date="2020-10" db="EMBL/GenBank/DDBJ databases">
        <title>Sequencing the genomes of 1000 actinobacteria strains.</title>
        <authorList>
            <person name="Klenk H.-P."/>
        </authorList>
    </citation>
    <scope>NUCLEOTIDE SEQUENCE [LARGE SCALE GENOMIC DNA]</scope>
    <source>
        <strain evidence="1 2">DSM 43748</strain>
    </source>
</reference>
<comment type="caution">
    <text evidence="1">The sequence shown here is derived from an EMBL/GenBank/DDBJ whole genome shotgun (WGS) entry which is preliminary data.</text>
</comment>
<evidence type="ECO:0008006" key="3">
    <source>
        <dbReference type="Google" id="ProtNLM"/>
    </source>
</evidence>
<dbReference type="RefSeq" id="WP_192774951.1">
    <property type="nucleotide sequence ID" value="NZ_BAAASY010000005.1"/>
</dbReference>
<sequence length="150" mass="16144">MTNIGIPEILPVLLAIGIIAAIALSATKAARARTPNPLITPRTPAELEHHLQALVDQGKPILAIKILREHTGLSLKDAKTAVDGMRAGHRLIDHPAMARLPQPQPRAHQPDLATRVRRLKADGRAEQAVHLVIGETGMSQSEAQTFVQAL</sequence>
<protein>
    <recommendedName>
        <fullName evidence="3">Ribosomal protein L7/L12 C-terminal domain-containing protein</fullName>
    </recommendedName>
</protein>
<gene>
    <name evidence="1" type="ORF">H4W81_002502</name>
</gene>
<evidence type="ECO:0000313" key="2">
    <source>
        <dbReference type="Proteomes" id="UP000661607"/>
    </source>
</evidence>
<evidence type="ECO:0000313" key="1">
    <source>
        <dbReference type="EMBL" id="MBE1559723.1"/>
    </source>
</evidence>